<feature type="domain" description="Membrane insertase YidC/Oxa/ALB C-terminal" evidence="18">
    <location>
        <begin position="26"/>
        <end position="229"/>
    </location>
</feature>
<accession>D3Q3A3</accession>
<evidence type="ECO:0000256" key="10">
    <source>
        <dbReference type="ARBA" id="ARBA00023186"/>
    </source>
</evidence>
<keyword evidence="6 16" id="KW-0812">Transmembrane</keyword>
<feature type="transmembrane region" description="Helical" evidence="17">
    <location>
        <begin position="20"/>
        <end position="39"/>
    </location>
</feature>
<dbReference type="OrthoDB" id="9780552at2"/>
<dbReference type="AlphaFoldDB" id="D3Q3A3"/>
<dbReference type="InterPro" id="IPR047196">
    <property type="entry name" value="YidC_ALB_C"/>
</dbReference>
<dbReference type="InterPro" id="IPR001708">
    <property type="entry name" value="YidC/ALB3/OXA1/COX18"/>
</dbReference>
<comment type="similarity">
    <text evidence="2">Belongs to the OXA1/ALB3/YidC family. Type 1 subfamily.</text>
</comment>
<evidence type="ECO:0000256" key="8">
    <source>
        <dbReference type="ARBA" id="ARBA00022989"/>
    </source>
</evidence>
<dbReference type="GO" id="GO:0032977">
    <property type="term" value="F:membrane insertase activity"/>
    <property type="evidence" value="ECO:0007669"/>
    <property type="project" value="InterPro"/>
</dbReference>
<keyword evidence="5" id="KW-1003">Cell membrane</keyword>
<evidence type="ECO:0000256" key="13">
    <source>
        <dbReference type="ARBA" id="ARBA00031538"/>
    </source>
</evidence>
<dbReference type="KEGG" id="sna:Snas_2255"/>
<keyword evidence="7" id="KW-0653">Protein transport</keyword>
<dbReference type="EMBL" id="CP001778">
    <property type="protein sequence ID" value="ADD41944.1"/>
    <property type="molecule type" value="Genomic_DNA"/>
</dbReference>
<evidence type="ECO:0000256" key="9">
    <source>
        <dbReference type="ARBA" id="ARBA00023136"/>
    </source>
</evidence>
<dbReference type="Pfam" id="PF02096">
    <property type="entry name" value="60KD_IMP"/>
    <property type="match status" value="1"/>
</dbReference>
<evidence type="ECO:0000256" key="4">
    <source>
        <dbReference type="ARBA" id="ARBA00022448"/>
    </source>
</evidence>
<evidence type="ECO:0000259" key="18">
    <source>
        <dbReference type="Pfam" id="PF02096"/>
    </source>
</evidence>
<protein>
    <recommendedName>
        <fullName evidence="3">Membrane protein insertase YidC</fullName>
    </recommendedName>
    <alternativeName>
        <fullName evidence="15">Foldase YidC</fullName>
    </alternativeName>
    <alternativeName>
        <fullName evidence="14">Membrane integrase YidC</fullName>
    </alternativeName>
    <alternativeName>
        <fullName evidence="13">Membrane protein YidC</fullName>
    </alternativeName>
</protein>
<keyword evidence="4" id="KW-0813">Transport</keyword>
<evidence type="ECO:0000313" key="20">
    <source>
        <dbReference type="Proteomes" id="UP000000844"/>
    </source>
</evidence>
<evidence type="ECO:0000256" key="2">
    <source>
        <dbReference type="ARBA" id="ARBA00010527"/>
    </source>
</evidence>
<evidence type="ECO:0000256" key="12">
    <source>
        <dbReference type="ARBA" id="ARBA00026028"/>
    </source>
</evidence>
<organism evidence="19 20">
    <name type="scientific">Stackebrandtia nassauensis (strain DSM 44728 / CIP 108903 / NRRL B-16338 / NBRC 102104 / LLR-40K-21)</name>
    <dbReference type="NCBI Taxonomy" id="446470"/>
    <lineage>
        <taxon>Bacteria</taxon>
        <taxon>Bacillati</taxon>
        <taxon>Actinomycetota</taxon>
        <taxon>Actinomycetes</taxon>
        <taxon>Glycomycetales</taxon>
        <taxon>Glycomycetaceae</taxon>
        <taxon>Stackebrandtia</taxon>
    </lineage>
</organism>
<evidence type="ECO:0000256" key="14">
    <source>
        <dbReference type="ARBA" id="ARBA00033245"/>
    </source>
</evidence>
<evidence type="ECO:0000256" key="5">
    <source>
        <dbReference type="ARBA" id="ARBA00022475"/>
    </source>
</evidence>
<feature type="transmembrane region" description="Helical" evidence="17">
    <location>
        <begin position="195"/>
        <end position="217"/>
    </location>
</feature>
<comment type="function">
    <text evidence="11">Required for the insertion and/or proper folding and/or complex formation of integral membrane proteins into the membrane. Involved in integration of membrane proteins that insert both dependently and independently of the Sec translocase complex, as well as at least some lipoproteins. Aids folding of multispanning membrane proteins.</text>
</comment>
<evidence type="ECO:0000256" key="3">
    <source>
        <dbReference type="ARBA" id="ARBA00015325"/>
    </source>
</evidence>
<dbReference type="NCBIfam" id="TIGR03592">
    <property type="entry name" value="yidC_oxa1_cterm"/>
    <property type="match status" value="1"/>
</dbReference>
<evidence type="ECO:0000256" key="17">
    <source>
        <dbReference type="SAM" id="Phobius"/>
    </source>
</evidence>
<keyword evidence="9 17" id="KW-0472">Membrane</keyword>
<dbReference type="GO" id="GO:0005886">
    <property type="term" value="C:plasma membrane"/>
    <property type="evidence" value="ECO:0007669"/>
    <property type="project" value="UniProtKB-SubCell"/>
</dbReference>
<dbReference type="RefSeq" id="WP_013017515.1">
    <property type="nucleotide sequence ID" value="NC_013947.1"/>
</dbReference>
<evidence type="ECO:0000256" key="1">
    <source>
        <dbReference type="ARBA" id="ARBA00004651"/>
    </source>
</evidence>
<dbReference type="HOGENOM" id="CLU_036138_6_0_11"/>
<evidence type="ECO:0000256" key="6">
    <source>
        <dbReference type="ARBA" id="ARBA00022692"/>
    </source>
</evidence>
<dbReference type="STRING" id="446470.Snas_2255"/>
<gene>
    <name evidence="19" type="ordered locus">Snas_2255</name>
</gene>
<feature type="transmembrane region" description="Helical" evidence="17">
    <location>
        <begin position="140"/>
        <end position="166"/>
    </location>
</feature>
<evidence type="ECO:0000256" key="11">
    <source>
        <dbReference type="ARBA" id="ARBA00025034"/>
    </source>
</evidence>
<evidence type="ECO:0000256" key="16">
    <source>
        <dbReference type="RuleBase" id="RU003945"/>
    </source>
</evidence>
<evidence type="ECO:0000256" key="7">
    <source>
        <dbReference type="ARBA" id="ARBA00022927"/>
    </source>
</evidence>
<dbReference type="PANTHER" id="PTHR12428">
    <property type="entry name" value="OXA1"/>
    <property type="match status" value="1"/>
</dbReference>
<sequence length="235" mass="25228">MYYLLSVVLTIADALRPLFAASATAAAIVVFTIAVRLLLHPLSRAAVRGEKTRQRLAPKMAELKRRHGDDRQRLVDATGELYRTEGSTPLTGCLPMLLQLPVFFVMYRLFTTDSISGAANPLLDDTLAGTPLGQHLSETLAAFGLASVQTLVFGVLLVALAAVALWTYRRTRRGMADSPNPPEGPAAAVARVMPLLSFGTLIVAAIVPLAAGIYLLATTTWTVTERAWLQGRSAS</sequence>
<keyword evidence="10" id="KW-0143">Chaperone</keyword>
<dbReference type="Proteomes" id="UP000000844">
    <property type="component" value="Chromosome"/>
</dbReference>
<keyword evidence="8 17" id="KW-1133">Transmembrane helix</keyword>
<proteinExistence type="inferred from homology"/>
<comment type="subunit">
    <text evidence="12">Interacts with the Sec translocase complex via SecD. Specifically interacts with transmembrane segments of nascent integral membrane proteins during membrane integration.</text>
</comment>
<dbReference type="GO" id="GO:0015031">
    <property type="term" value="P:protein transport"/>
    <property type="evidence" value="ECO:0007669"/>
    <property type="project" value="UniProtKB-KW"/>
</dbReference>
<dbReference type="GO" id="GO:0051205">
    <property type="term" value="P:protein insertion into membrane"/>
    <property type="evidence" value="ECO:0007669"/>
    <property type="project" value="TreeGrafter"/>
</dbReference>
<evidence type="ECO:0000313" key="19">
    <source>
        <dbReference type="EMBL" id="ADD41944.1"/>
    </source>
</evidence>
<name>D3Q3A3_STANL</name>
<comment type="subcellular location">
    <subcellularLocation>
        <location evidence="1">Cell membrane</location>
        <topology evidence="1">Multi-pass membrane protein</topology>
    </subcellularLocation>
    <subcellularLocation>
        <location evidence="16">Membrane</location>
        <topology evidence="16">Multi-pass membrane protein</topology>
    </subcellularLocation>
</comment>
<feature type="transmembrane region" description="Helical" evidence="17">
    <location>
        <begin position="90"/>
        <end position="110"/>
    </location>
</feature>
<dbReference type="eggNOG" id="COG0706">
    <property type="taxonomic scope" value="Bacteria"/>
</dbReference>
<dbReference type="PANTHER" id="PTHR12428:SF65">
    <property type="entry name" value="CYTOCHROME C OXIDASE ASSEMBLY PROTEIN COX18, MITOCHONDRIAL"/>
    <property type="match status" value="1"/>
</dbReference>
<dbReference type="InterPro" id="IPR028055">
    <property type="entry name" value="YidC/Oxa/ALB_C"/>
</dbReference>
<evidence type="ECO:0000256" key="15">
    <source>
        <dbReference type="ARBA" id="ARBA00033342"/>
    </source>
</evidence>
<reference evidence="19 20" key="1">
    <citation type="journal article" date="2009" name="Stand. Genomic Sci.">
        <title>Complete genome sequence of Stackebrandtia nassauensis type strain (LLR-40K-21).</title>
        <authorList>
            <person name="Munk C."/>
            <person name="Lapidus A."/>
            <person name="Copeland A."/>
            <person name="Jando M."/>
            <person name="Mayilraj S."/>
            <person name="Glavina Del Rio T."/>
            <person name="Nolan M."/>
            <person name="Chen F."/>
            <person name="Lucas S."/>
            <person name="Tice H."/>
            <person name="Cheng J.F."/>
            <person name="Han C."/>
            <person name="Detter J.C."/>
            <person name="Bruce D."/>
            <person name="Goodwin L."/>
            <person name="Chain P."/>
            <person name="Pitluck S."/>
            <person name="Goker M."/>
            <person name="Ovchinikova G."/>
            <person name="Pati A."/>
            <person name="Ivanova N."/>
            <person name="Mavromatis K."/>
            <person name="Chen A."/>
            <person name="Palaniappan K."/>
            <person name="Land M."/>
            <person name="Hauser L."/>
            <person name="Chang Y.J."/>
            <person name="Jeffries C.D."/>
            <person name="Bristow J."/>
            <person name="Eisen J.A."/>
            <person name="Markowitz V."/>
            <person name="Hugenholtz P."/>
            <person name="Kyrpides N.C."/>
            <person name="Klenk H.P."/>
        </authorList>
    </citation>
    <scope>NUCLEOTIDE SEQUENCE [LARGE SCALE GENOMIC DNA]</scope>
    <source>
        <strain evidence="20">DSM 44728 / CIP 108903 / NRRL B-16338 / NBRC 102104 / LLR-40K-21</strain>
    </source>
</reference>
<dbReference type="CDD" id="cd20070">
    <property type="entry name" value="5TM_YidC_Alb3"/>
    <property type="match status" value="1"/>
</dbReference>
<keyword evidence="20" id="KW-1185">Reference proteome</keyword>